<organism evidence="4">
    <name type="scientific">marine metagenome</name>
    <dbReference type="NCBI Taxonomy" id="408172"/>
    <lineage>
        <taxon>unclassified sequences</taxon>
        <taxon>metagenomes</taxon>
        <taxon>ecological metagenomes</taxon>
    </lineage>
</organism>
<feature type="transmembrane region" description="Helical" evidence="2">
    <location>
        <begin position="375"/>
        <end position="396"/>
    </location>
</feature>
<dbReference type="EMBL" id="UINC01010018">
    <property type="protein sequence ID" value="SVA44723.1"/>
    <property type="molecule type" value="Genomic_DNA"/>
</dbReference>
<feature type="transmembrane region" description="Helical" evidence="2">
    <location>
        <begin position="308"/>
        <end position="325"/>
    </location>
</feature>
<feature type="transmembrane region" description="Helical" evidence="2">
    <location>
        <begin position="172"/>
        <end position="192"/>
    </location>
</feature>
<accession>A0A381VYK1</accession>
<dbReference type="InterPro" id="IPR011704">
    <property type="entry name" value="ATPase_dyneun-rel_AAA"/>
</dbReference>
<feature type="non-terminal residue" evidence="4">
    <location>
        <position position="1"/>
    </location>
</feature>
<protein>
    <recommendedName>
        <fullName evidence="3">AAA+ ATPase domain-containing protein</fullName>
    </recommendedName>
</protein>
<feature type="region of interest" description="Disordered" evidence="1">
    <location>
        <begin position="1"/>
        <end position="24"/>
    </location>
</feature>
<name>A0A381VYK1_9ZZZZ</name>
<dbReference type="SUPFAM" id="SSF52540">
    <property type="entry name" value="P-loop containing nucleoside triphosphate hydrolases"/>
    <property type="match status" value="1"/>
</dbReference>
<evidence type="ECO:0000256" key="2">
    <source>
        <dbReference type="SAM" id="Phobius"/>
    </source>
</evidence>
<feature type="transmembrane region" description="Helical" evidence="2">
    <location>
        <begin position="113"/>
        <end position="134"/>
    </location>
</feature>
<dbReference type="AlphaFoldDB" id="A0A381VYK1"/>
<evidence type="ECO:0000313" key="4">
    <source>
        <dbReference type="EMBL" id="SVA44723.1"/>
    </source>
</evidence>
<dbReference type="PANTHER" id="PTHR37291:SF1">
    <property type="entry name" value="TYPE IV METHYL-DIRECTED RESTRICTION ENZYME ECOKMCRB SUBUNIT"/>
    <property type="match status" value="1"/>
</dbReference>
<evidence type="ECO:0000256" key="1">
    <source>
        <dbReference type="SAM" id="MobiDB-lite"/>
    </source>
</evidence>
<proteinExistence type="predicted"/>
<keyword evidence="2" id="KW-1133">Transmembrane helix</keyword>
<keyword evidence="2" id="KW-0472">Membrane</keyword>
<dbReference type="InterPro" id="IPR052934">
    <property type="entry name" value="Methyl-DNA_Rec/Restrict_Enz"/>
</dbReference>
<feature type="transmembrane region" description="Helical" evidence="2">
    <location>
        <begin position="273"/>
        <end position="293"/>
    </location>
</feature>
<feature type="transmembrane region" description="Helical" evidence="2">
    <location>
        <begin position="241"/>
        <end position="261"/>
    </location>
</feature>
<feature type="transmembrane region" description="Helical" evidence="2">
    <location>
        <begin position="82"/>
        <end position="101"/>
    </location>
</feature>
<dbReference type="InterPro" id="IPR027417">
    <property type="entry name" value="P-loop_NTPase"/>
</dbReference>
<dbReference type="SMART" id="SM00382">
    <property type="entry name" value="AAA"/>
    <property type="match status" value="1"/>
</dbReference>
<gene>
    <name evidence="4" type="ORF">METZ01_LOCUS97577</name>
</gene>
<evidence type="ECO:0000259" key="3">
    <source>
        <dbReference type="SMART" id="SM00382"/>
    </source>
</evidence>
<feature type="transmembrane region" description="Helical" evidence="2">
    <location>
        <begin position="140"/>
        <end position="160"/>
    </location>
</feature>
<dbReference type="Gene3D" id="3.40.50.300">
    <property type="entry name" value="P-loop containing nucleotide triphosphate hydrolases"/>
    <property type="match status" value="1"/>
</dbReference>
<sequence length="855" mass="94234">DSSDGEAKPLSPLTPPGEASNATKVRSAGVPFSGEAFNCELWDPYIYKDKDGNYVTPTDKNENGIIEAGERYGCPLQNSTGFTVYLILINLAFLISVLYLARHIPNSSITNPIYLFWVVQFAIFSIHGTMSYIFATEATIGMVAILGLLVASGVPLFRVLLRRGFSNPPGRLFYIFILAAAVLLAAVFHNFLLGPYAFCDGAPNADDLEAWQSMPDLMSECNLQGYVNIGAKPIVFSDAEVNIEVVAATLLLLGVGVWFQGNIRIRDLDEARFLAMIVSGLVLQYLILAYNVLVREDGSLSLGGEDTALTVMALGVAAVGVYSFYRKRQGEGNSVGIAYFGIFAAGIFALFALFIAPIALSGRELAWPEEQGAQVRVATALLVSLLGLWLSVRFISVKMKDFGDRMDPGELDSFTPSPGGPSADTGSGWKSVDDAMEYILEQSGDEYQIELRHSTDQTPDYDMVEKTMMSDVDISATIRPAIDVDYDGVSFEKISEAYSTSRDTIDEVITQLKSGRNIMLFGEPGTGKTALSNLLLTEICGEIEQPNGSRLPNYSIVTANAEWSNFDVIGGISPDDKGGYYFKDGYVAEAARACENSIQELHKPHYLIIDEFNRANIDEAFGKLFTVFEYRDKQPLLTHKETGGAPFFMPPEFRVIGTMNTQDKNTLFNVGMALMRRFAFIEIDLPDTDDEYNRMPIFCYTKLKKHGIVGERPEDSLKWGIGDKCPYFAQGKFDYYDKTGDIFKAYQKLIDFLERQEAPTSRGVEEPLGVRTFRRLGPALVIDSMVTIVNSFEKAGWEKAVNKVVLSNIMPSLDGLERNEIRCLALKAVQVFGAQAKVTQTLERMADSPGLSVFG</sequence>
<dbReference type="GO" id="GO:0005524">
    <property type="term" value="F:ATP binding"/>
    <property type="evidence" value="ECO:0007669"/>
    <property type="project" value="InterPro"/>
</dbReference>
<dbReference type="InterPro" id="IPR003593">
    <property type="entry name" value="AAA+_ATPase"/>
</dbReference>
<feature type="transmembrane region" description="Helical" evidence="2">
    <location>
        <begin position="337"/>
        <end position="360"/>
    </location>
</feature>
<dbReference type="PANTHER" id="PTHR37291">
    <property type="entry name" value="5-METHYLCYTOSINE-SPECIFIC RESTRICTION ENZYME B"/>
    <property type="match status" value="1"/>
</dbReference>
<feature type="domain" description="AAA+ ATPase" evidence="3">
    <location>
        <begin position="514"/>
        <end position="687"/>
    </location>
</feature>
<dbReference type="Pfam" id="PF07728">
    <property type="entry name" value="AAA_5"/>
    <property type="match status" value="1"/>
</dbReference>
<keyword evidence="2" id="KW-0812">Transmembrane</keyword>
<dbReference type="GO" id="GO:0016887">
    <property type="term" value="F:ATP hydrolysis activity"/>
    <property type="evidence" value="ECO:0007669"/>
    <property type="project" value="InterPro"/>
</dbReference>
<dbReference type="CDD" id="cd00009">
    <property type="entry name" value="AAA"/>
    <property type="match status" value="1"/>
</dbReference>
<reference evidence="4" key="1">
    <citation type="submission" date="2018-05" db="EMBL/GenBank/DDBJ databases">
        <authorList>
            <person name="Lanie J.A."/>
            <person name="Ng W.-L."/>
            <person name="Kazmierczak K.M."/>
            <person name="Andrzejewski T.M."/>
            <person name="Davidsen T.M."/>
            <person name="Wayne K.J."/>
            <person name="Tettelin H."/>
            <person name="Glass J.I."/>
            <person name="Rusch D."/>
            <person name="Podicherti R."/>
            <person name="Tsui H.-C.T."/>
            <person name="Winkler M.E."/>
        </authorList>
    </citation>
    <scope>NUCLEOTIDE SEQUENCE</scope>
</reference>